<evidence type="ECO:0000313" key="8">
    <source>
        <dbReference type="EMBL" id="VEG44346.1"/>
    </source>
</evidence>
<dbReference type="InterPro" id="IPR000326">
    <property type="entry name" value="PAP2/HPO"/>
</dbReference>
<keyword evidence="3 8" id="KW-0812">Transmembrane</keyword>
<accession>A0A3S4SVK0</accession>
<dbReference type="GO" id="GO:0016787">
    <property type="term" value="F:hydrolase activity"/>
    <property type="evidence" value="ECO:0007669"/>
    <property type="project" value="UniProtKB-KW"/>
</dbReference>
<dbReference type="SMART" id="SM00014">
    <property type="entry name" value="acidPPc"/>
    <property type="match status" value="1"/>
</dbReference>
<gene>
    <name evidence="8" type="ORF">NCTC10485_00134</name>
</gene>
<dbReference type="PANTHER" id="PTHR14969:SF62">
    <property type="entry name" value="DECAPRENYLPHOSPHORYL-5-PHOSPHORIBOSE PHOSPHATASE RV3807C-RELATED"/>
    <property type="match status" value="1"/>
</dbReference>
<keyword evidence="4" id="KW-0378">Hydrolase</keyword>
<keyword evidence="5" id="KW-1133">Transmembrane helix</keyword>
<evidence type="ECO:0000256" key="1">
    <source>
        <dbReference type="ARBA" id="ARBA00004651"/>
    </source>
</evidence>
<keyword evidence="9" id="KW-1185">Reference proteome</keyword>
<comment type="subcellular location">
    <subcellularLocation>
        <location evidence="1">Cell membrane</location>
        <topology evidence="1">Multi-pass membrane protein</topology>
    </subcellularLocation>
</comment>
<dbReference type="GO" id="GO:0005886">
    <property type="term" value="C:plasma membrane"/>
    <property type="evidence" value="ECO:0007669"/>
    <property type="project" value="UniProtKB-SubCell"/>
</dbReference>
<dbReference type="SUPFAM" id="SSF48317">
    <property type="entry name" value="Acid phosphatase/Vanadium-dependent haloperoxidase"/>
    <property type="match status" value="1"/>
</dbReference>
<evidence type="ECO:0000259" key="7">
    <source>
        <dbReference type="SMART" id="SM00014"/>
    </source>
</evidence>
<dbReference type="EMBL" id="LR134355">
    <property type="protein sequence ID" value="VEG44346.1"/>
    <property type="molecule type" value="Genomic_DNA"/>
</dbReference>
<dbReference type="CDD" id="cd01610">
    <property type="entry name" value="PAP2_like"/>
    <property type="match status" value="1"/>
</dbReference>
<dbReference type="RefSeq" id="WP_126331986.1">
    <property type="nucleotide sequence ID" value="NZ_AP022604.1"/>
</dbReference>
<name>A0A3S4SVK0_MYCCI</name>
<evidence type="ECO:0000256" key="6">
    <source>
        <dbReference type="ARBA" id="ARBA00023136"/>
    </source>
</evidence>
<protein>
    <submittedName>
        <fullName evidence="8">Conserved transmembrane protein</fullName>
    </submittedName>
</protein>
<dbReference type="OrthoDB" id="4333485at2"/>
<proteinExistence type="predicted"/>
<keyword evidence="2" id="KW-1003">Cell membrane</keyword>
<dbReference type="Gene3D" id="1.20.144.10">
    <property type="entry name" value="Phosphatidic acid phosphatase type 2/haloperoxidase"/>
    <property type="match status" value="1"/>
</dbReference>
<sequence length="190" mass="19755">MPEPQWRAATPADAPPPTREEIALIAVQGALAGRPGVLRIARAMSHFGEHSLGWVAVAAAGALANPRRRREWVTAGAGAFLAHAAAVVIKRVVRRTRPSHPGIAVNVGTPSRLSFPSAHATSTTAAAVLLGRVTGAPLPALLVPPMALSRMVLGVHYPSDVATGIVVGALVAKGTEAVSVRLDRRHRGDR</sequence>
<dbReference type="Pfam" id="PF01569">
    <property type="entry name" value="PAP2"/>
    <property type="match status" value="1"/>
</dbReference>
<feature type="domain" description="Phosphatidic acid phosphatase type 2/haloperoxidase" evidence="7">
    <location>
        <begin position="74"/>
        <end position="176"/>
    </location>
</feature>
<dbReference type="PANTHER" id="PTHR14969">
    <property type="entry name" value="SPHINGOSINE-1-PHOSPHATE PHOSPHOHYDROLASE"/>
    <property type="match status" value="1"/>
</dbReference>
<evidence type="ECO:0000256" key="5">
    <source>
        <dbReference type="ARBA" id="ARBA00022989"/>
    </source>
</evidence>
<dbReference type="AlphaFoldDB" id="A0A3S4SVK0"/>
<evidence type="ECO:0000313" key="9">
    <source>
        <dbReference type="Proteomes" id="UP000282551"/>
    </source>
</evidence>
<evidence type="ECO:0000256" key="2">
    <source>
        <dbReference type="ARBA" id="ARBA00022475"/>
    </source>
</evidence>
<keyword evidence="6" id="KW-0472">Membrane</keyword>
<dbReference type="InterPro" id="IPR036938">
    <property type="entry name" value="PAP2/HPO_sf"/>
</dbReference>
<dbReference type="Proteomes" id="UP000282551">
    <property type="component" value="Chromosome"/>
</dbReference>
<evidence type="ECO:0000256" key="3">
    <source>
        <dbReference type="ARBA" id="ARBA00022692"/>
    </source>
</evidence>
<evidence type="ECO:0000256" key="4">
    <source>
        <dbReference type="ARBA" id="ARBA00022801"/>
    </source>
</evidence>
<reference evidence="8 9" key="1">
    <citation type="submission" date="2018-12" db="EMBL/GenBank/DDBJ databases">
        <authorList>
            <consortium name="Pathogen Informatics"/>
        </authorList>
    </citation>
    <scope>NUCLEOTIDE SEQUENCE [LARGE SCALE GENOMIC DNA]</scope>
    <source>
        <strain evidence="8 9">NCTC10485</strain>
    </source>
</reference>
<organism evidence="8 9">
    <name type="scientific">Mycolicibacterium chitae</name>
    <name type="common">Mycobacterium chitae</name>
    <dbReference type="NCBI Taxonomy" id="1792"/>
    <lineage>
        <taxon>Bacteria</taxon>
        <taxon>Bacillati</taxon>
        <taxon>Actinomycetota</taxon>
        <taxon>Actinomycetes</taxon>
        <taxon>Mycobacteriales</taxon>
        <taxon>Mycobacteriaceae</taxon>
        <taxon>Mycolicibacterium</taxon>
    </lineage>
</organism>